<evidence type="ECO:0000256" key="6">
    <source>
        <dbReference type="ARBA" id="ARBA00022833"/>
    </source>
</evidence>
<evidence type="ECO:0000256" key="3">
    <source>
        <dbReference type="ARBA" id="ARBA00022723"/>
    </source>
</evidence>
<keyword evidence="4" id="KW-0732">Signal</keyword>
<reference evidence="10" key="1">
    <citation type="submission" date="2024-05" db="EMBL/GenBank/DDBJ databases">
        <title>Whole-Genome Sequence of CFS9, a Potential Fish Probiotic Isolated from the Body Surface of Silurus asotus.</title>
        <authorList>
            <person name="Kojima M."/>
            <person name="Tobioka K."/>
            <person name="Yokota K."/>
            <person name="Nakatani H."/>
            <person name="Hori K."/>
            <person name="Tamaru Y."/>
            <person name="Okazaki F."/>
        </authorList>
    </citation>
    <scope>NUCLEOTIDE SEQUENCE</scope>
    <source>
        <strain evidence="10">CFS9</strain>
    </source>
</reference>
<keyword evidence="5" id="KW-0378">Hydrolase</keyword>
<keyword evidence="6" id="KW-0862">Zinc</keyword>
<evidence type="ECO:0000256" key="8">
    <source>
        <dbReference type="ARBA" id="ARBA00023157"/>
    </source>
</evidence>
<keyword evidence="3" id="KW-0479">Metal-binding</keyword>
<accession>A0AAT9H3R3</accession>
<dbReference type="GO" id="GO:0006508">
    <property type="term" value="P:proteolysis"/>
    <property type="evidence" value="ECO:0007669"/>
    <property type="project" value="UniProtKB-KW"/>
</dbReference>
<organism evidence="10">
    <name type="scientific">Flavobacterium sp. CFS9</name>
    <dbReference type="NCBI Taxonomy" id="3143118"/>
    <lineage>
        <taxon>Bacteria</taxon>
        <taxon>Pseudomonadati</taxon>
        <taxon>Bacteroidota</taxon>
        <taxon>Flavobacteriia</taxon>
        <taxon>Flavobacteriales</taxon>
        <taxon>Flavobacteriaceae</taxon>
        <taxon>Flavobacterium</taxon>
    </lineage>
</organism>
<dbReference type="GO" id="GO:0008237">
    <property type="term" value="F:metallopeptidase activity"/>
    <property type="evidence" value="ECO:0007669"/>
    <property type="project" value="UniProtKB-KW"/>
</dbReference>
<dbReference type="InterPro" id="IPR024079">
    <property type="entry name" value="MetalloPept_cat_dom_sf"/>
</dbReference>
<proteinExistence type="inferred from homology"/>
<sequence>MKFSRFILSAICLVISNLSSGQETNDIITIPVLFHVVFENDEQKNINTDLIKKELNDLHDDFMMLNRDVINVEPIFIKLIGNPRIKFILAADHPSGGIIFIKKTKKGRFYKSSPVISPERYLNVYIGNIYNLFKTVGVVYSSTPWARPESDAIFLNYSNIGKGERLLTHEAGHWLGLLHIFQDRNRCKAKYDDGIVDTPWQKKASGDKSGCYVLNSFENTCDPLLPAMYNNFMDYSNCRYMFTKGQCELMRSNLKQYRPNMFNVAAL</sequence>
<dbReference type="SUPFAM" id="SSF55486">
    <property type="entry name" value="Metalloproteases ('zincins'), catalytic domain"/>
    <property type="match status" value="1"/>
</dbReference>
<keyword evidence="7" id="KW-0482">Metalloprotease</keyword>
<name>A0AAT9H3R3_9FLAO</name>
<dbReference type="GO" id="GO:0046872">
    <property type="term" value="F:metal ion binding"/>
    <property type="evidence" value="ECO:0007669"/>
    <property type="project" value="UniProtKB-KW"/>
</dbReference>
<comment type="similarity">
    <text evidence="1">Belongs to the peptidase M43B family.</text>
</comment>
<evidence type="ECO:0000313" key="10">
    <source>
        <dbReference type="EMBL" id="BFM44031.1"/>
    </source>
</evidence>
<evidence type="ECO:0000256" key="5">
    <source>
        <dbReference type="ARBA" id="ARBA00022801"/>
    </source>
</evidence>
<dbReference type="PANTHER" id="PTHR47466">
    <property type="match status" value="1"/>
</dbReference>
<dbReference type="EMBL" id="AP031573">
    <property type="protein sequence ID" value="BFM44031.1"/>
    <property type="molecule type" value="Genomic_DNA"/>
</dbReference>
<protein>
    <recommendedName>
        <fullName evidence="9">Peptidase M43 pregnancy-associated plasma-A domain-containing protein</fullName>
    </recommendedName>
</protein>
<evidence type="ECO:0000256" key="2">
    <source>
        <dbReference type="ARBA" id="ARBA00022670"/>
    </source>
</evidence>
<evidence type="ECO:0000256" key="7">
    <source>
        <dbReference type="ARBA" id="ARBA00023049"/>
    </source>
</evidence>
<gene>
    <name evidence="10" type="ORF">CFS9_26720</name>
</gene>
<dbReference type="Pfam" id="PF05572">
    <property type="entry name" value="Peptidase_M43"/>
    <property type="match status" value="1"/>
</dbReference>
<dbReference type="AlphaFoldDB" id="A0AAT9H3R3"/>
<dbReference type="InterPro" id="IPR008754">
    <property type="entry name" value="Peptidase_M43"/>
</dbReference>
<dbReference type="PANTHER" id="PTHR47466:SF1">
    <property type="entry name" value="METALLOPROTEASE MEP1 (AFU_ORTHOLOGUE AFUA_1G07730)-RELATED"/>
    <property type="match status" value="1"/>
</dbReference>
<keyword evidence="2" id="KW-0645">Protease</keyword>
<dbReference type="RefSeq" id="WP_369615181.1">
    <property type="nucleotide sequence ID" value="NZ_AP031573.1"/>
</dbReference>
<evidence type="ECO:0000256" key="1">
    <source>
        <dbReference type="ARBA" id="ARBA00008721"/>
    </source>
</evidence>
<evidence type="ECO:0000256" key="4">
    <source>
        <dbReference type="ARBA" id="ARBA00022729"/>
    </source>
</evidence>
<keyword evidence="8" id="KW-1015">Disulfide bond</keyword>
<evidence type="ECO:0000259" key="9">
    <source>
        <dbReference type="Pfam" id="PF05572"/>
    </source>
</evidence>
<feature type="domain" description="Peptidase M43 pregnancy-associated plasma-A" evidence="9">
    <location>
        <begin position="118"/>
        <end position="254"/>
    </location>
</feature>
<dbReference type="Gene3D" id="3.40.390.10">
    <property type="entry name" value="Collagenase (Catalytic Domain)"/>
    <property type="match status" value="1"/>
</dbReference>